<dbReference type="Proteomes" id="UP001153332">
    <property type="component" value="Unassembled WGS sequence"/>
</dbReference>
<accession>A0ACC2K026</accession>
<protein>
    <submittedName>
        <fullName evidence="1">Uncharacterized protein</fullName>
    </submittedName>
</protein>
<proteinExistence type="predicted"/>
<reference evidence="1" key="1">
    <citation type="submission" date="2022-12" db="EMBL/GenBank/DDBJ databases">
        <title>Genome Sequence of Lasiodiplodia mahajangana.</title>
        <authorList>
            <person name="Buettner E."/>
        </authorList>
    </citation>
    <scope>NUCLEOTIDE SEQUENCE</scope>
    <source>
        <strain evidence="1">VT137</strain>
    </source>
</reference>
<name>A0ACC2K026_9PEZI</name>
<organism evidence="1 2">
    <name type="scientific">Lasiodiplodia mahajangana</name>
    <dbReference type="NCBI Taxonomy" id="1108764"/>
    <lineage>
        <taxon>Eukaryota</taxon>
        <taxon>Fungi</taxon>
        <taxon>Dikarya</taxon>
        <taxon>Ascomycota</taxon>
        <taxon>Pezizomycotina</taxon>
        <taxon>Dothideomycetes</taxon>
        <taxon>Dothideomycetes incertae sedis</taxon>
        <taxon>Botryosphaeriales</taxon>
        <taxon>Botryosphaeriaceae</taxon>
        <taxon>Lasiodiplodia</taxon>
    </lineage>
</organism>
<gene>
    <name evidence="1" type="ORF">O1611_g608</name>
</gene>
<dbReference type="EMBL" id="JAPUUL010000055">
    <property type="protein sequence ID" value="KAJ8133015.1"/>
    <property type="molecule type" value="Genomic_DNA"/>
</dbReference>
<evidence type="ECO:0000313" key="2">
    <source>
        <dbReference type="Proteomes" id="UP001153332"/>
    </source>
</evidence>
<evidence type="ECO:0000313" key="1">
    <source>
        <dbReference type="EMBL" id="KAJ8133015.1"/>
    </source>
</evidence>
<keyword evidence="2" id="KW-1185">Reference proteome</keyword>
<comment type="caution">
    <text evidence="1">The sequence shown here is derived from an EMBL/GenBank/DDBJ whole genome shotgun (WGS) entry which is preliminary data.</text>
</comment>
<sequence length="783" mass="89617">MAELNNIICFTDDKTIALKRQLVAGDYSSAHSCLYCKRFVVPKTINPRDGKPEVLFKTSMQIDKIHRLAADGCRWFALFSNKLNYIAGIDKKEFAPWEYNMWLPNGSAHSDSVLISMLYESQDDIFIEAHISYQDHSYKLPFYGVKQPGILSNIPRRWNGTSLTHENLDANTYPATRGFLHPINARPASDESIQLFRSWLETCSVKHNCGIQNLPPSLPAFLLAIGKEHVHLMDTAGRPKARYAALSYCWGNKGQNTLLSSKNKQQLLNSIALEQLDTTIQEAIHITRQIGFQYLWIDSLCIPQDDEEMKSSEIARMGEVYRNATLTLIPSRATGVKESFLSNREIAGSSQPNLIFQLPHFDNSSPVQDQTIILIPRETIDYEMGEYTMEEWSKRAWTFQEGIVSPRHLRFGLRQTRWTCRHAETQYMDNDGWISTDYEEASDLIVDARVRNQASQIINQDKKDYQPEQVRSLWNRIVGEYSHLRIKYQYDRLPAIASIAKGFARAFDDDYFCGLWKADLHQQLLWWREVDDDDKDVDRSEDASGFHPSWSWASNRRAIRQSSRQVFKDSDFEVVGCNRMPKSGGDKYGAMESASLQIRALIVSVPEEIINDRRADLTGLSNRPHDVTSNYLRREYGKLSFWPGDELLAEIKREQVSRVNDLSSMLLLSEIYVDNAEKFPSNESCHPSSAKFDDLSLLIVGHEELVHEAIEGPSGGPSGLLISKEENGAYRRLGYFRAGNLWGRKEAAYLMNRTESDTLGEEYRSRMLYLWGGETSVREVTLV</sequence>